<keyword evidence="2" id="KW-1185">Reference proteome</keyword>
<gene>
    <name evidence="1" type="ORF">MEUPH1_LOCUS9490</name>
</gene>
<organism evidence="1 2">
    <name type="scientific">Macrosiphum euphorbiae</name>
    <name type="common">potato aphid</name>
    <dbReference type="NCBI Taxonomy" id="13131"/>
    <lineage>
        <taxon>Eukaryota</taxon>
        <taxon>Metazoa</taxon>
        <taxon>Ecdysozoa</taxon>
        <taxon>Arthropoda</taxon>
        <taxon>Hexapoda</taxon>
        <taxon>Insecta</taxon>
        <taxon>Pterygota</taxon>
        <taxon>Neoptera</taxon>
        <taxon>Paraneoptera</taxon>
        <taxon>Hemiptera</taxon>
        <taxon>Sternorrhyncha</taxon>
        <taxon>Aphidomorpha</taxon>
        <taxon>Aphidoidea</taxon>
        <taxon>Aphididae</taxon>
        <taxon>Macrosiphini</taxon>
        <taxon>Macrosiphum</taxon>
    </lineage>
</organism>
<protein>
    <submittedName>
        <fullName evidence="1">Uncharacterized protein</fullName>
    </submittedName>
</protein>
<sequence>MFVLRTARFVGCTRLTDPRALPDQSCCGCLTNAPELAAFSLLSVVGVRCWPSLVTGVDPLVFGFNVLYSLPSVPPPLAGTGIPFPVGTTWRWG</sequence>
<proteinExistence type="predicted"/>
<name>A0AAV0WBZ1_9HEMI</name>
<reference evidence="1 2" key="1">
    <citation type="submission" date="2023-01" db="EMBL/GenBank/DDBJ databases">
        <authorList>
            <person name="Whitehead M."/>
        </authorList>
    </citation>
    <scope>NUCLEOTIDE SEQUENCE [LARGE SCALE GENOMIC DNA]</scope>
</reference>
<dbReference type="Proteomes" id="UP001160148">
    <property type="component" value="Unassembled WGS sequence"/>
</dbReference>
<evidence type="ECO:0000313" key="2">
    <source>
        <dbReference type="Proteomes" id="UP001160148"/>
    </source>
</evidence>
<comment type="caution">
    <text evidence="1">The sequence shown here is derived from an EMBL/GenBank/DDBJ whole genome shotgun (WGS) entry which is preliminary data.</text>
</comment>
<accession>A0AAV0WBZ1</accession>
<dbReference type="EMBL" id="CARXXK010000002">
    <property type="protein sequence ID" value="CAI6353359.1"/>
    <property type="molecule type" value="Genomic_DNA"/>
</dbReference>
<evidence type="ECO:0000313" key="1">
    <source>
        <dbReference type="EMBL" id="CAI6353359.1"/>
    </source>
</evidence>
<dbReference type="AlphaFoldDB" id="A0AAV0WBZ1"/>